<dbReference type="InterPro" id="IPR014774">
    <property type="entry name" value="KaiC-like_dom"/>
</dbReference>
<name>A0A8T4LHF7_9ARCH</name>
<organism evidence="4 5">
    <name type="scientific">Candidatus Iainarchaeum sp</name>
    <dbReference type="NCBI Taxonomy" id="3101447"/>
    <lineage>
        <taxon>Archaea</taxon>
        <taxon>Candidatus Iainarchaeota</taxon>
        <taxon>Candidatus Iainarchaeia</taxon>
        <taxon>Candidatus Iainarchaeales</taxon>
        <taxon>Candidatus Iainarchaeaceae</taxon>
        <taxon>Candidatus Iainarchaeum</taxon>
    </lineage>
</organism>
<evidence type="ECO:0000313" key="5">
    <source>
        <dbReference type="Proteomes" id="UP000678237"/>
    </source>
</evidence>
<dbReference type="GO" id="GO:0005524">
    <property type="term" value="F:ATP binding"/>
    <property type="evidence" value="ECO:0007669"/>
    <property type="project" value="UniProtKB-KW"/>
</dbReference>
<comment type="caution">
    <text evidence="4">The sequence shown here is derived from an EMBL/GenBank/DDBJ whole genome shotgun (WGS) entry which is preliminary data.</text>
</comment>
<reference evidence="4" key="1">
    <citation type="submission" date="2021-03" db="EMBL/GenBank/DDBJ databases">
        <authorList>
            <person name="Jaffe A."/>
        </authorList>
    </citation>
    <scope>NUCLEOTIDE SEQUENCE</scope>
    <source>
        <strain evidence="4">RIFCSPLOWO2_01_FULL_58_19</strain>
    </source>
</reference>
<keyword evidence="1" id="KW-0547">Nucleotide-binding</keyword>
<evidence type="ECO:0000256" key="2">
    <source>
        <dbReference type="ARBA" id="ARBA00022840"/>
    </source>
</evidence>
<feature type="domain" description="KaiC" evidence="3">
    <location>
        <begin position="1"/>
        <end position="239"/>
    </location>
</feature>
<evidence type="ECO:0000256" key="1">
    <source>
        <dbReference type="ARBA" id="ARBA00022741"/>
    </source>
</evidence>
<keyword evidence="2" id="KW-0067">ATP-binding</keyword>
<dbReference type="PANTHER" id="PTHR43637">
    <property type="entry name" value="UPF0273 PROTEIN TM_0370"/>
    <property type="match status" value="1"/>
</dbReference>
<dbReference type="InterPro" id="IPR010624">
    <property type="entry name" value="KaiC_dom"/>
</dbReference>
<accession>A0A8T4LHF7</accession>
<dbReference type="PROSITE" id="PS51146">
    <property type="entry name" value="KAIC"/>
    <property type="match status" value="1"/>
</dbReference>
<dbReference type="AlphaFoldDB" id="A0A8T4LHF7"/>
<evidence type="ECO:0000259" key="3">
    <source>
        <dbReference type="PROSITE" id="PS51146"/>
    </source>
</evidence>
<gene>
    <name evidence="4" type="ORF">J4203_02325</name>
</gene>
<dbReference type="PANTHER" id="PTHR43637:SF1">
    <property type="entry name" value="UPF0273 PROTEIN TM_0370"/>
    <property type="match status" value="1"/>
</dbReference>
<dbReference type="Proteomes" id="UP000678237">
    <property type="component" value="Unassembled WGS sequence"/>
</dbReference>
<protein>
    <recommendedName>
        <fullName evidence="3">KaiC domain-containing protein</fullName>
    </recommendedName>
</protein>
<dbReference type="Pfam" id="PF06745">
    <property type="entry name" value="ATPase"/>
    <property type="match status" value="1"/>
</dbReference>
<reference evidence="4" key="2">
    <citation type="submission" date="2021-05" db="EMBL/GenBank/DDBJ databases">
        <title>Protein family content uncovers lineage relationships and bacterial pathway maintenance mechanisms in DPANN archaea.</title>
        <authorList>
            <person name="Castelle C.J."/>
            <person name="Meheust R."/>
            <person name="Jaffe A.L."/>
            <person name="Seitz K."/>
            <person name="Gong X."/>
            <person name="Baker B.J."/>
            <person name="Banfield J.F."/>
        </authorList>
    </citation>
    <scope>NUCLEOTIDE SEQUENCE</scope>
    <source>
        <strain evidence="4">RIFCSPLOWO2_01_FULL_58_19</strain>
    </source>
</reference>
<evidence type="ECO:0000313" key="4">
    <source>
        <dbReference type="EMBL" id="MBS3062685.1"/>
    </source>
</evidence>
<proteinExistence type="predicted"/>
<dbReference type="SUPFAM" id="SSF52540">
    <property type="entry name" value="P-loop containing nucleoside triphosphate hydrolases"/>
    <property type="match status" value="1"/>
</dbReference>
<dbReference type="EMBL" id="JAGVWE010000002">
    <property type="protein sequence ID" value="MBS3062685.1"/>
    <property type="molecule type" value="Genomic_DNA"/>
</dbReference>
<dbReference type="Gene3D" id="3.40.50.300">
    <property type="entry name" value="P-loop containing nucleotide triphosphate hydrolases"/>
    <property type="match status" value="1"/>
</dbReference>
<dbReference type="InterPro" id="IPR027417">
    <property type="entry name" value="P-loop_NTPase"/>
</dbReference>
<sequence>MPTGIPGLDELMEGGLPLGRIIAVLGNSGSGRSILGLQCLHTGAKKFSEPGLYVTLGAPAAQVRQEALRFGWNLRKLEEQNMLQFLDGSKTKQGLPGEEDFSLQPLGFDLDRLLLEIMRTAKRIGAKRLVFDSLPTLGFNYERPLEVNQALFKLVEACRRLGVTTLLIGDNSLESGKGHEQAVAETLADGIIVLNRGGPGQKRTLHIRKMRATHHADSLHTLEITENGVAVGPALSPLG</sequence>